<name>A0A495DDN0_9PROT</name>
<comment type="caution">
    <text evidence="3">The sequence shown here is derived from an EMBL/GenBank/DDBJ whole genome shotgun (WGS) entry which is preliminary data.</text>
</comment>
<evidence type="ECO:0000259" key="2">
    <source>
        <dbReference type="Pfam" id="PF03795"/>
    </source>
</evidence>
<dbReference type="AlphaFoldDB" id="A0A495DDN0"/>
<dbReference type="SUPFAM" id="SSF54909">
    <property type="entry name" value="Dimeric alpha+beta barrel"/>
    <property type="match status" value="1"/>
</dbReference>
<dbReference type="Gene3D" id="3.30.70.1060">
    <property type="entry name" value="Dimeric alpha+beta barrel"/>
    <property type="match status" value="1"/>
</dbReference>
<evidence type="ECO:0000313" key="4">
    <source>
        <dbReference type="Proteomes" id="UP000273675"/>
    </source>
</evidence>
<protein>
    <submittedName>
        <fullName evidence="3">Uncharacterized protein YciI</fullName>
    </submittedName>
</protein>
<dbReference type="Proteomes" id="UP000273675">
    <property type="component" value="Unassembled WGS sequence"/>
</dbReference>
<dbReference type="OrthoDB" id="9814407at2"/>
<evidence type="ECO:0000256" key="1">
    <source>
        <dbReference type="ARBA" id="ARBA00007689"/>
    </source>
</evidence>
<reference evidence="3 4" key="1">
    <citation type="submission" date="2018-10" db="EMBL/GenBank/DDBJ databases">
        <title>Genomic Encyclopedia of Type Strains, Phase IV (KMG-IV): sequencing the most valuable type-strain genomes for metagenomic binning, comparative biology and taxonomic classification.</title>
        <authorList>
            <person name="Goeker M."/>
        </authorList>
    </citation>
    <scope>NUCLEOTIDE SEQUENCE [LARGE SCALE GENOMIC DNA]</scope>
    <source>
        <strain evidence="3 4">DSM 4734</strain>
    </source>
</reference>
<dbReference type="RefSeq" id="WP_121210722.1">
    <property type="nucleotide sequence ID" value="NZ_RBIM01000003.1"/>
</dbReference>
<dbReference type="InterPro" id="IPR011008">
    <property type="entry name" value="Dimeric_a/b-barrel"/>
</dbReference>
<dbReference type="InterPro" id="IPR005545">
    <property type="entry name" value="YCII"/>
</dbReference>
<evidence type="ECO:0000313" key="3">
    <source>
        <dbReference type="EMBL" id="RKR00401.1"/>
    </source>
</evidence>
<dbReference type="EMBL" id="RBIM01000003">
    <property type="protein sequence ID" value="RKR00401.1"/>
    <property type="molecule type" value="Genomic_DNA"/>
</dbReference>
<organism evidence="3 4">
    <name type="scientific">Maricaulis maris</name>
    <dbReference type="NCBI Taxonomy" id="74318"/>
    <lineage>
        <taxon>Bacteria</taxon>
        <taxon>Pseudomonadati</taxon>
        <taxon>Pseudomonadota</taxon>
        <taxon>Alphaproteobacteria</taxon>
        <taxon>Maricaulales</taxon>
        <taxon>Maricaulaceae</taxon>
        <taxon>Maricaulis</taxon>
    </lineage>
</organism>
<dbReference type="PANTHER" id="PTHR37828">
    <property type="entry name" value="GSR2449 PROTEIN"/>
    <property type="match status" value="1"/>
</dbReference>
<gene>
    <name evidence="3" type="ORF">C7435_1609</name>
</gene>
<proteinExistence type="inferred from homology"/>
<dbReference type="Pfam" id="PF03795">
    <property type="entry name" value="YCII"/>
    <property type="match status" value="1"/>
</dbReference>
<feature type="domain" description="YCII-related" evidence="2">
    <location>
        <begin position="2"/>
        <end position="82"/>
    </location>
</feature>
<sequence length="99" mass="10345">MYLILLKFADKAAAPAHMDGHKAWLQRGFDDGVFLASGSLTPAQGQGGGGAVLAHNAGRAAIEARIATDPFVTSGVVTSQIVEFEPSRFDDRLAFLASA</sequence>
<comment type="similarity">
    <text evidence="1">Belongs to the YciI family.</text>
</comment>
<dbReference type="PANTHER" id="PTHR37828:SF1">
    <property type="entry name" value="YCII-RELATED DOMAIN-CONTAINING PROTEIN"/>
    <property type="match status" value="1"/>
</dbReference>
<accession>A0A495DDN0</accession>